<keyword evidence="1" id="KW-1133">Transmembrane helix</keyword>
<sequence length="158" mass="18183">MLIATTNQYLIILAGLGWLLSLYFGFFRYRQFVWSRNKVRYDLLLKVDQRRAELASKILLLASLGADGKRAEARVASLTRRYFQLLLQIDYYQSTDGMDEGMLEHLRQLVRQDLTEISVLQPTLLELFQTWATTQAAFDGFTATLLRSPLSEQPALCV</sequence>
<evidence type="ECO:0000313" key="3">
    <source>
        <dbReference type="Proteomes" id="UP000199021"/>
    </source>
</evidence>
<dbReference type="AlphaFoldDB" id="A0A1H8ZT50"/>
<gene>
    <name evidence="2" type="ORF">SAMN05444359_101439</name>
</gene>
<dbReference type="RefSeq" id="WP_090165142.1">
    <property type="nucleotide sequence ID" value="NZ_FOFB01000001.1"/>
</dbReference>
<proteinExistence type="predicted"/>
<organism evidence="2 3">
    <name type="scientific">Neolewinella agarilytica</name>
    <dbReference type="NCBI Taxonomy" id="478744"/>
    <lineage>
        <taxon>Bacteria</taxon>
        <taxon>Pseudomonadati</taxon>
        <taxon>Bacteroidota</taxon>
        <taxon>Saprospiria</taxon>
        <taxon>Saprospirales</taxon>
        <taxon>Lewinellaceae</taxon>
        <taxon>Neolewinella</taxon>
    </lineage>
</organism>
<dbReference type="Proteomes" id="UP000199021">
    <property type="component" value="Unassembled WGS sequence"/>
</dbReference>
<keyword evidence="1" id="KW-0472">Membrane</keyword>
<evidence type="ECO:0000313" key="2">
    <source>
        <dbReference type="EMBL" id="SEP67649.1"/>
    </source>
</evidence>
<feature type="transmembrane region" description="Helical" evidence="1">
    <location>
        <begin position="6"/>
        <end position="26"/>
    </location>
</feature>
<accession>A0A1H8ZT50</accession>
<keyword evidence="1" id="KW-0812">Transmembrane</keyword>
<name>A0A1H8ZT50_9BACT</name>
<protein>
    <submittedName>
        <fullName evidence="2">Uncharacterized protein</fullName>
    </submittedName>
</protein>
<evidence type="ECO:0000256" key="1">
    <source>
        <dbReference type="SAM" id="Phobius"/>
    </source>
</evidence>
<dbReference type="STRING" id="478744.SAMN05444359_101439"/>
<dbReference type="InParanoid" id="A0A1H8ZT50"/>
<reference evidence="3" key="1">
    <citation type="submission" date="2016-10" db="EMBL/GenBank/DDBJ databases">
        <authorList>
            <person name="Varghese N."/>
            <person name="Submissions S."/>
        </authorList>
    </citation>
    <scope>NUCLEOTIDE SEQUENCE [LARGE SCALE GENOMIC DNA]</scope>
    <source>
        <strain evidence="3">DSM 24740</strain>
    </source>
</reference>
<dbReference type="OrthoDB" id="9852045at2"/>
<dbReference type="EMBL" id="FOFB01000001">
    <property type="protein sequence ID" value="SEP67649.1"/>
    <property type="molecule type" value="Genomic_DNA"/>
</dbReference>
<keyword evidence="3" id="KW-1185">Reference proteome</keyword>